<evidence type="ECO:0000313" key="23">
    <source>
        <dbReference type="Proteomes" id="UP000283522"/>
    </source>
</evidence>
<dbReference type="Pfam" id="PF02253">
    <property type="entry name" value="PLA1"/>
    <property type="match status" value="1"/>
</dbReference>
<evidence type="ECO:0000256" key="10">
    <source>
        <dbReference type="ARBA" id="ARBA00022723"/>
    </source>
</evidence>
<evidence type="ECO:0000256" key="11">
    <source>
        <dbReference type="ARBA" id="ARBA00022729"/>
    </source>
</evidence>
<evidence type="ECO:0000256" key="17">
    <source>
        <dbReference type="ARBA" id="ARBA00023237"/>
    </source>
</evidence>
<evidence type="ECO:0000256" key="13">
    <source>
        <dbReference type="ARBA" id="ARBA00022837"/>
    </source>
</evidence>
<dbReference type="GO" id="GO:0005509">
    <property type="term" value="F:calcium ion binding"/>
    <property type="evidence" value="ECO:0007669"/>
    <property type="project" value="TreeGrafter"/>
</dbReference>
<keyword evidence="10 20" id="KW-0479">Metal-binding</keyword>
<feature type="binding site" description="in dimeric form" evidence="20">
    <location>
        <position position="209"/>
    </location>
    <ligand>
        <name>Ca(2+)</name>
        <dbReference type="ChEBI" id="CHEBI:29108"/>
        <label>1</label>
    </ligand>
</feature>
<evidence type="ECO:0000256" key="4">
    <source>
        <dbReference type="ARBA" id="ARBA00010525"/>
    </source>
</evidence>
<dbReference type="GO" id="GO:0009279">
    <property type="term" value="C:cell outer membrane"/>
    <property type="evidence" value="ECO:0007669"/>
    <property type="project" value="UniProtKB-SubCell"/>
</dbReference>
<dbReference type="EC" id="3.1.1.32" evidence="6"/>
<dbReference type="PANTHER" id="PTHR40457:SF1">
    <property type="entry name" value="PHOSPHOLIPASE A1"/>
    <property type="match status" value="1"/>
</dbReference>
<feature type="chain" id="PRO_5019401060" description="Phosphatidylcholine 1-acylhydrolase" evidence="21">
    <location>
        <begin position="20"/>
        <end position="296"/>
    </location>
</feature>
<protein>
    <recommendedName>
        <fullName evidence="18">Phosphatidylcholine 1-acylhydrolase</fullName>
        <ecNumber evidence="6">3.1.1.32</ecNumber>
        <ecNumber evidence="7">3.1.1.4</ecNumber>
    </recommendedName>
</protein>
<evidence type="ECO:0000256" key="8">
    <source>
        <dbReference type="ARBA" id="ARBA00022452"/>
    </source>
</evidence>
<dbReference type="RefSeq" id="WP_119476832.1">
    <property type="nucleotide sequence ID" value="NZ_QXML01000002.1"/>
</dbReference>
<keyword evidence="9" id="KW-0812">Transmembrane</keyword>
<feature type="signal peptide" evidence="21">
    <location>
        <begin position="1"/>
        <end position="19"/>
    </location>
</feature>
<evidence type="ECO:0000256" key="21">
    <source>
        <dbReference type="SAM" id="SignalP"/>
    </source>
</evidence>
<comment type="cofactor">
    <cofactor evidence="20">
        <name>Ca(2+)</name>
        <dbReference type="ChEBI" id="CHEBI:29108"/>
    </cofactor>
    <text evidence="20">Binds 1 Ca(2+) ion per monomer.</text>
</comment>
<keyword evidence="8" id="KW-1134">Transmembrane beta strand</keyword>
<keyword evidence="23" id="KW-1185">Reference proteome</keyword>
<evidence type="ECO:0000256" key="5">
    <source>
        <dbReference type="ARBA" id="ARBA00011702"/>
    </source>
</evidence>
<comment type="catalytic activity">
    <reaction evidence="1">
        <text>a 1,2-diacyl-sn-glycero-3-phosphocholine + H2O = a 2-acyl-sn-glycero-3-phosphocholine + a fatty acid + H(+)</text>
        <dbReference type="Rhea" id="RHEA:18689"/>
        <dbReference type="ChEBI" id="CHEBI:15377"/>
        <dbReference type="ChEBI" id="CHEBI:15378"/>
        <dbReference type="ChEBI" id="CHEBI:28868"/>
        <dbReference type="ChEBI" id="CHEBI:57643"/>
        <dbReference type="ChEBI" id="CHEBI:57875"/>
        <dbReference type="EC" id="3.1.1.32"/>
    </reaction>
</comment>
<comment type="subcellular location">
    <subcellularLocation>
        <location evidence="3">Cell outer membrane</location>
        <topology evidence="3">Multi-pass membrane protein</topology>
    </subcellularLocation>
</comment>
<dbReference type="GO" id="GO:0016042">
    <property type="term" value="P:lipid catabolic process"/>
    <property type="evidence" value="ECO:0007669"/>
    <property type="project" value="UniProtKB-KW"/>
</dbReference>
<evidence type="ECO:0000256" key="14">
    <source>
        <dbReference type="ARBA" id="ARBA00022963"/>
    </source>
</evidence>
<evidence type="ECO:0000256" key="18">
    <source>
        <dbReference type="ARBA" id="ARBA00032375"/>
    </source>
</evidence>
<dbReference type="CDD" id="cd00541">
    <property type="entry name" value="OMPLA"/>
    <property type="match status" value="1"/>
</dbReference>
<dbReference type="SUPFAM" id="SSF56931">
    <property type="entry name" value="Outer membrane phospholipase A (OMPLA)"/>
    <property type="match status" value="1"/>
</dbReference>
<sequence length="296" mass="34289">MKKLLAVTSVILFPLTVLSQANHKAFQPISTKTLSERWELGLETNRGTFRLTSYKPFFINAVKWSNNPNQLPQSENPVYSSTEELDLKSYEATFQLSFKTKIAQSLFSGKGDIWLAFTQKAFWQVYNLERSRAFRELNFEPELIFNYPVDFNFFGMKGKMLGFALNHQSNGRDIPLSRSWNRIIFHVGLERNNWSLILRSWIRIPDKDDQNPEITNYIGRAEATVTYSKGKHSIYLIATNSLKIKDNHGGAQLTYEYPIMEHLRAQVQLFTGHGETLIDYNHRQTTLGFGISFVDW</sequence>
<dbReference type="OrthoDB" id="188433at2"/>
<dbReference type="PANTHER" id="PTHR40457">
    <property type="entry name" value="PHOSPHOLIPASE A1"/>
    <property type="match status" value="1"/>
</dbReference>
<evidence type="ECO:0000313" key="22">
    <source>
        <dbReference type="EMBL" id="RIW17395.1"/>
    </source>
</evidence>
<evidence type="ECO:0000256" key="15">
    <source>
        <dbReference type="ARBA" id="ARBA00023098"/>
    </source>
</evidence>
<evidence type="ECO:0000256" key="9">
    <source>
        <dbReference type="ARBA" id="ARBA00022692"/>
    </source>
</evidence>
<feature type="active site" description="Proton acceptor" evidence="19">
    <location>
        <position position="167"/>
    </location>
</feature>
<dbReference type="GO" id="GO:0008970">
    <property type="term" value="F:phospholipase A1 activity"/>
    <property type="evidence" value="ECO:0007669"/>
    <property type="project" value="UniProtKB-EC"/>
</dbReference>
<organism evidence="22 23">
    <name type="scientific">Algoriphagus lacus</name>
    <dbReference type="NCBI Taxonomy" id="2056311"/>
    <lineage>
        <taxon>Bacteria</taxon>
        <taxon>Pseudomonadati</taxon>
        <taxon>Bacteroidota</taxon>
        <taxon>Cytophagia</taxon>
        <taxon>Cytophagales</taxon>
        <taxon>Cyclobacteriaceae</taxon>
        <taxon>Algoriphagus</taxon>
    </lineage>
</organism>
<evidence type="ECO:0000256" key="7">
    <source>
        <dbReference type="ARBA" id="ARBA00013278"/>
    </source>
</evidence>
<feature type="active site" description="Nucleophile" evidence="19">
    <location>
        <position position="169"/>
    </location>
</feature>
<keyword evidence="11 21" id="KW-0732">Signal</keyword>
<gene>
    <name evidence="22" type="ORF">D0X99_06605</name>
</gene>
<reference evidence="22 23" key="1">
    <citation type="submission" date="2018-09" db="EMBL/GenBank/DDBJ databases">
        <authorList>
            <person name="Wang X."/>
            <person name="Du Z."/>
        </authorList>
    </citation>
    <scope>NUCLEOTIDE SEQUENCE [LARGE SCALE GENOMIC DNA]</scope>
    <source>
        <strain evidence="22 23">N3</strain>
    </source>
</reference>
<feature type="binding site" description="in dimeric form" evidence="20">
    <location>
        <position position="177"/>
    </location>
    <ligand>
        <name>Ca(2+)</name>
        <dbReference type="ChEBI" id="CHEBI:29108"/>
        <label>1</label>
    </ligand>
</feature>
<comment type="catalytic activity">
    <reaction evidence="2">
        <text>a 1,2-diacyl-sn-glycero-3-phosphocholine + H2O = a 1-acyl-sn-glycero-3-phosphocholine + a fatty acid + H(+)</text>
        <dbReference type="Rhea" id="RHEA:15801"/>
        <dbReference type="ChEBI" id="CHEBI:15377"/>
        <dbReference type="ChEBI" id="CHEBI:15378"/>
        <dbReference type="ChEBI" id="CHEBI:28868"/>
        <dbReference type="ChEBI" id="CHEBI:57643"/>
        <dbReference type="ChEBI" id="CHEBI:58168"/>
        <dbReference type="EC" id="3.1.1.4"/>
    </reaction>
</comment>
<dbReference type="Proteomes" id="UP000283522">
    <property type="component" value="Unassembled WGS sequence"/>
</dbReference>
<comment type="caution">
    <text evidence="22">The sequence shown here is derived from an EMBL/GenBank/DDBJ whole genome shotgun (WGS) entry which is preliminary data.</text>
</comment>
<dbReference type="PRINTS" id="PR01486">
    <property type="entry name" value="PHPHLIPASEA1"/>
</dbReference>
<dbReference type="Gene3D" id="2.40.230.10">
    <property type="entry name" value="Phospholipase A1"/>
    <property type="match status" value="1"/>
</dbReference>
<evidence type="ECO:0000256" key="1">
    <source>
        <dbReference type="ARBA" id="ARBA00000111"/>
    </source>
</evidence>
<keyword evidence="17" id="KW-0998">Cell outer membrane</keyword>
<keyword evidence="15" id="KW-0443">Lipid metabolism</keyword>
<evidence type="ECO:0000256" key="3">
    <source>
        <dbReference type="ARBA" id="ARBA00004571"/>
    </source>
</evidence>
<dbReference type="GO" id="GO:0004623">
    <property type="term" value="F:phospholipase A2 activity"/>
    <property type="evidence" value="ECO:0007669"/>
    <property type="project" value="UniProtKB-EC"/>
</dbReference>
<feature type="binding site" description="in dimeric form" evidence="20">
    <location>
        <position position="172"/>
    </location>
    <ligand>
        <name>Ca(2+)</name>
        <dbReference type="ChEBI" id="CHEBI:29108"/>
        <label>2</label>
    </ligand>
</feature>
<dbReference type="EMBL" id="QXML01000002">
    <property type="protein sequence ID" value="RIW17395.1"/>
    <property type="molecule type" value="Genomic_DNA"/>
</dbReference>
<evidence type="ECO:0000256" key="19">
    <source>
        <dbReference type="PIRSR" id="PIRSR603187-1"/>
    </source>
</evidence>
<feature type="binding site" description="in dimeric form" evidence="20">
    <location>
        <position position="131"/>
    </location>
    <ligand>
        <name>Ca(2+)</name>
        <dbReference type="ChEBI" id="CHEBI:29108"/>
        <label>1</label>
    </ligand>
</feature>
<accession>A0A418PV26</accession>
<proteinExistence type="inferred from homology"/>
<keyword evidence="14" id="KW-0442">Lipid degradation</keyword>
<evidence type="ECO:0000256" key="16">
    <source>
        <dbReference type="ARBA" id="ARBA00023136"/>
    </source>
</evidence>
<dbReference type="EC" id="3.1.1.4" evidence="7"/>
<keyword evidence="13 20" id="KW-0106">Calcium</keyword>
<keyword evidence="16" id="KW-0472">Membrane</keyword>
<evidence type="ECO:0000256" key="6">
    <source>
        <dbReference type="ARBA" id="ARBA00013179"/>
    </source>
</evidence>
<evidence type="ECO:0000256" key="2">
    <source>
        <dbReference type="ARBA" id="ARBA00001604"/>
    </source>
</evidence>
<evidence type="ECO:0000256" key="12">
    <source>
        <dbReference type="ARBA" id="ARBA00022801"/>
    </source>
</evidence>
<comment type="subunit">
    <text evidence="5">Homodimer; dimerization is reversible, and the dimeric form is the active one.</text>
</comment>
<name>A0A418PV26_9BACT</name>
<evidence type="ECO:0000256" key="20">
    <source>
        <dbReference type="PIRSR" id="PIRSR603187-2"/>
    </source>
</evidence>
<dbReference type="AlphaFoldDB" id="A0A418PV26"/>
<comment type="similarity">
    <text evidence="4">Belongs to the phospholipase A1 family.</text>
</comment>
<keyword evidence="12" id="KW-0378">Hydrolase</keyword>
<dbReference type="InterPro" id="IPR003187">
    <property type="entry name" value="PLipase_A1"/>
</dbReference>
<dbReference type="InterPro" id="IPR036541">
    <property type="entry name" value="PLipase_A1_sf"/>
</dbReference>